<evidence type="ECO:0000256" key="3">
    <source>
        <dbReference type="ARBA" id="ARBA00022630"/>
    </source>
</evidence>
<dbReference type="RefSeq" id="WP_069776827.1">
    <property type="nucleotide sequence ID" value="NZ_CP017248.1"/>
</dbReference>
<dbReference type="Gene3D" id="3.30.465.10">
    <property type="match status" value="1"/>
</dbReference>
<comment type="similarity">
    <text evidence="2">Belongs to the oxygen-dependent FAD-linked oxidoreductase family.</text>
</comment>
<accession>A0A1D7Y3N0</accession>
<dbReference type="SUPFAM" id="SSF55103">
    <property type="entry name" value="FAD-linked oxidases, C-terminal domain"/>
    <property type="match status" value="1"/>
</dbReference>
<dbReference type="GO" id="GO:0019139">
    <property type="term" value="F:cytokinin dehydrogenase activity"/>
    <property type="evidence" value="ECO:0007669"/>
    <property type="project" value="InterPro"/>
</dbReference>
<dbReference type="InterPro" id="IPR016167">
    <property type="entry name" value="FAD-bd_PCMH_sub1"/>
</dbReference>
<dbReference type="InterPro" id="IPR050432">
    <property type="entry name" value="FAD-linked_Oxidoreductases_BP"/>
</dbReference>
<keyword evidence="4" id="KW-0274">FAD</keyword>
<dbReference type="InterPro" id="IPR006093">
    <property type="entry name" value="Oxy_OxRdtase_FAD_BS"/>
</dbReference>
<keyword evidence="3" id="KW-0285">Flavoprotein</keyword>
<dbReference type="InterPro" id="IPR015345">
    <property type="entry name" value="Cytokinin_DH_FAD/cytokin-bd"/>
</dbReference>
<evidence type="ECO:0000256" key="2">
    <source>
        <dbReference type="ARBA" id="ARBA00005466"/>
    </source>
</evidence>
<dbReference type="Pfam" id="PF09265">
    <property type="entry name" value="Cytokin-bind"/>
    <property type="match status" value="1"/>
</dbReference>
<dbReference type="InterPro" id="IPR016166">
    <property type="entry name" value="FAD-bd_PCMH"/>
</dbReference>
<dbReference type="PANTHER" id="PTHR13878">
    <property type="entry name" value="GULONOLACTONE OXIDASE"/>
    <property type="match status" value="1"/>
</dbReference>
<evidence type="ECO:0000256" key="1">
    <source>
        <dbReference type="ARBA" id="ARBA00001974"/>
    </source>
</evidence>
<dbReference type="InterPro" id="IPR016169">
    <property type="entry name" value="FAD-bd_PCMH_sub2"/>
</dbReference>
<evidence type="ECO:0000313" key="8">
    <source>
        <dbReference type="Proteomes" id="UP000094960"/>
    </source>
</evidence>
<reference evidence="8" key="1">
    <citation type="submission" date="2016-09" db="EMBL/GenBank/DDBJ databases">
        <title>Streptomyces puniciscabiei strain:TW1S1 Genome sequencing and assembly.</title>
        <authorList>
            <person name="Kim M.-K."/>
            <person name="Kim S.B."/>
        </authorList>
    </citation>
    <scope>NUCLEOTIDE SEQUENCE [LARGE SCALE GENOMIC DNA]</scope>
    <source>
        <strain evidence="8">TW1S1</strain>
    </source>
</reference>
<dbReference type="Gene3D" id="3.40.462.10">
    <property type="entry name" value="FAD-linked oxidases, C-terminal domain"/>
    <property type="match status" value="1"/>
</dbReference>
<organism evidence="7 8">
    <name type="scientific">Streptomyces fodineus</name>
    <dbReference type="NCBI Taxonomy" id="1904616"/>
    <lineage>
        <taxon>Bacteria</taxon>
        <taxon>Bacillati</taxon>
        <taxon>Actinomycetota</taxon>
        <taxon>Actinomycetes</taxon>
        <taxon>Kitasatosporales</taxon>
        <taxon>Streptomycetaceae</taxon>
        <taxon>Streptomyces</taxon>
    </lineage>
</organism>
<comment type="cofactor">
    <cofactor evidence="1">
        <name>FAD</name>
        <dbReference type="ChEBI" id="CHEBI:57692"/>
    </cofactor>
</comment>
<dbReference type="InterPro" id="IPR016170">
    <property type="entry name" value="Cytok_DH_C_sf"/>
</dbReference>
<evidence type="ECO:0000256" key="5">
    <source>
        <dbReference type="ARBA" id="ARBA00023002"/>
    </source>
</evidence>
<evidence type="ECO:0000256" key="4">
    <source>
        <dbReference type="ARBA" id="ARBA00022827"/>
    </source>
</evidence>
<dbReference type="PANTHER" id="PTHR13878:SF53">
    <property type="entry name" value="CYTOKININ DEHYDROGENASE 6"/>
    <property type="match status" value="1"/>
</dbReference>
<sequence length="451" mass="48443">MTLAADLATRFEQALDTSPEALREAAQDFGHIVSAPPLAVLRPRSAAEIQALLEFAGPRGIPVSVRGGGHSMYGQGQADDGIVLDLRAMNEVGPVADGQVTVQAGALWREVLAATLPHGRTPPVLTDYLGAGVGGVLSAGGLGGGGHRHGLVADQVLELEVVTGAGEHRLCSPDRDPGLFHAVLGGLGQCAVIVAATLRLVPAPERVRRYCLYYADLTRYLADQRRLAEEQRFTYLEGQARPAGDHGRPYMIEAVAPHDGPCPPDDDALLDGLAHDSAALETEDLGYGEFAHRVDTDEEALRETGEWLYPHPWLNLLLPHDSAETVVRAVLADPAFGDLRTTGLVLLYPLLSDRLRAPFFSRPSGEVLYLLALLRTAPPGSPETVAAMLAANRAAYELARSQGAVAYPVNALPLSDADWREHYGSRWPAFAEAKRRHDPHLVLARGHGMRF</sequence>
<proteinExistence type="inferred from homology"/>
<gene>
    <name evidence="7" type="ORF">BFF78_03030</name>
</gene>
<dbReference type="SUPFAM" id="SSF56176">
    <property type="entry name" value="FAD-binding/transporter-associated domain-like"/>
    <property type="match status" value="1"/>
</dbReference>
<dbReference type="Pfam" id="PF01565">
    <property type="entry name" value="FAD_binding_4"/>
    <property type="match status" value="1"/>
</dbReference>
<feature type="domain" description="FAD-binding PCMH-type" evidence="6">
    <location>
        <begin position="33"/>
        <end position="203"/>
    </location>
</feature>
<dbReference type="Proteomes" id="UP000094960">
    <property type="component" value="Chromosome"/>
</dbReference>
<dbReference type="InterPro" id="IPR016164">
    <property type="entry name" value="FAD-linked_Oxase-like_C"/>
</dbReference>
<dbReference type="GO" id="GO:0009690">
    <property type="term" value="P:cytokinin metabolic process"/>
    <property type="evidence" value="ECO:0007669"/>
    <property type="project" value="InterPro"/>
</dbReference>
<protein>
    <submittedName>
        <fullName evidence="7">FAD-binding protein</fullName>
    </submittedName>
</protein>
<dbReference type="InterPro" id="IPR036318">
    <property type="entry name" value="FAD-bd_PCMH-like_sf"/>
</dbReference>
<dbReference type="PROSITE" id="PS51387">
    <property type="entry name" value="FAD_PCMH"/>
    <property type="match status" value="1"/>
</dbReference>
<dbReference type="PROSITE" id="PS00862">
    <property type="entry name" value="OX2_COVAL_FAD"/>
    <property type="match status" value="1"/>
</dbReference>
<dbReference type="AlphaFoldDB" id="A0A1D7Y3N0"/>
<dbReference type="Gene3D" id="3.30.43.10">
    <property type="entry name" value="Uridine Diphospho-n-acetylenolpyruvylglucosamine Reductase, domain 2"/>
    <property type="match status" value="1"/>
</dbReference>
<dbReference type="InterPro" id="IPR006094">
    <property type="entry name" value="Oxid_FAD_bind_N"/>
</dbReference>
<name>A0A1D7Y3N0_9ACTN</name>
<evidence type="ECO:0000313" key="7">
    <source>
        <dbReference type="EMBL" id="AOR30173.1"/>
    </source>
</evidence>
<dbReference type="GO" id="GO:0071949">
    <property type="term" value="F:FAD binding"/>
    <property type="evidence" value="ECO:0007669"/>
    <property type="project" value="InterPro"/>
</dbReference>
<dbReference type="KEGG" id="spun:BFF78_03030"/>
<dbReference type="EMBL" id="CP017248">
    <property type="protein sequence ID" value="AOR30173.1"/>
    <property type="molecule type" value="Genomic_DNA"/>
</dbReference>
<keyword evidence="5" id="KW-0560">Oxidoreductase</keyword>
<evidence type="ECO:0000259" key="6">
    <source>
        <dbReference type="PROSITE" id="PS51387"/>
    </source>
</evidence>
<keyword evidence="8" id="KW-1185">Reference proteome</keyword>